<dbReference type="InterPro" id="IPR043144">
    <property type="entry name" value="Mal/L-sulf/L-lact_DH-like_ah"/>
</dbReference>
<dbReference type="Proteomes" id="UP000626220">
    <property type="component" value="Unassembled WGS sequence"/>
</dbReference>
<comment type="similarity">
    <text evidence="1">Belongs to the LDH2/MDH2 oxidoreductase family.</text>
</comment>
<dbReference type="PANTHER" id="PTHR11091:SF0">
    <property type="entry name" value="MALATE DEHYDROGENASE"/>
    <property type="match status" value="1"/>
</dbReference>
<protein>
    <submittedName>
        <fullName evidence="3">Dehydrogenase</fullName>
    </submittedName>
</protein>
<evidence type="ECO:0000313" key="3">
    <source>
        <dbReference type="EMBL" id="GHF37394.1"/>
    </source>
</evidence>
<accession>A0A8J3GUT2</accession>
<dbReference type="InterPro" id="IPR036111">
    <property type="entry name" value="Mal/L-sulfo/L-lacto_DH-like_sf"/>
</dbReference>
<dbReference type="InterPro" id="IPR003767">
    <property type="entry name" value="Malate/L-lactate_DH-like"/>
</dbReference>
<dbReference type="EMBL" id="BNCJ01000001">
    <property type="protein sequence ID" value="GHF37394.1"/>
    <property type="molecule type" value="Genomic_DNA"/>
</dbReference>
<dbReference type="Gene3D" id="3.30.1370.60">
    <property type="entry name" value="Hypothetical oxidoreductase yiak, domain 2"/>
    <property type="match status" value="1"/>
</dbReference>
<reference evidence="3" key="1">
    <citation type="journal article" date="2014" name="Int. J. Syst. Evol. Microbiol.">
        <title>Complete genome sequence of Corynebacterium casei LMG S-19264T (=DSM 44701T), isolated from a smear-ripened cheese.</title>
        <authorList>
            <consortium name="US DOE Joint Genome Institute (JGI-PGF)"/>
            <person name="Walter F."/>
            <person name="Albersmeier A."/>
            <person name="Kalinowski J."/>
            <person name="Ruckert C."/>
        </authorList>
    </citation>
    <scope>NUCLEOTIDE SEQUENCE</scope>
    <source>
        <strain evidence="3">KCTC 42650</strain>
    </source>
</reference>
<sequence length="326" mass="33668">MTHVPLDRLSHVTRFALMKHGAAEWVADQVARAVVEAEATGNRICGLAYLESYCQQLRSGRVDGHAEPQVSQPRPGLVSVDARMGFAQPAFARGLPSAVEAARTNGTAALAVGHSHTATALGFFTGQIARAGMIGLGVTNATPRVAPPGGRVPVIGTNPIAFSVPDAQGNVVLQFDQSTTTVALGTIMAAREAGQPIPEGWARDAEGRATTDPAAALDGGSLASAGGHKGWGLGLMVEILAAGMTGSLLSKDIHPLIAPEGPPHDIGQFYLLVDPATAPGFGDRLSALTAAITADEGARLPGQHRRFADPVEVPDALWELAERLAA</sequence>
<dbReference type="Pfam" id="PF02615">
    <property type="entry name" value="Ldh_2"/>
    <property type="match status" value="1"/>
</dbReference>
<organism evidence="3 4">
    <name type="scientific">Seohaeicola zhoushanensis</name>
    <dbReference type="NCBI Taxonomy" id="1569283"/>
    <lineage>
        <taxon>Bacteria</taxon>
        <taxon>Pseudomonadati</taxon>
        <taxon>Pseudomonadota</taxon>
        <taxon>Alphaproteobacteria</taxon>
        <taxon>Rhodobacterales</taxon>
        <taxon>Roseobacteraceae</taxon>
        <taxon>Seohaeicola</taxon>
    </lineage>
</organism>
<dbReference type="RefSeq" id="WP_189678603.1">
    <property type="nucleotide sequence ID" value="NZ_BNCJ01000001.1"/>
</dbReference>
<keyword evidence="2" id="KW-0560">Oxidoreductase</keyword>
<evidence type="ECO:0000256" key="2">
    <source>
        <dbReference type="ARBA" id="ARBA00023002"/>
    </source>
</evidence>
<dbReference type="SUPFAM" id="SSF89733">
    <property type="entry name" value="L-sulfolactate dehydrogenase-like"/>
    <property type="match status" value="1"/>
</dbReference>
<reference evidence="3" key="2">
    <citation type="submission" date="2020-09" db="EMBL/GenBank/DDBJ databases">
        <authorList>
            <person name="Sun Q."/>
            <person name="Kim S."/>
        </authorList>
    </citation>
    <scope>NUCLEOTIDE SEQUENCE</scope>
    <source>
        <strain evidence="3">KCTC 42650</strain>
    </source>
</reference>
<dbReference type="Gene3D" id="1.10.1530.10">
    <property type="match status" value="1"/>
</dbReference>
<keyword evidence="4" id="KW-1185">Reference proteome</keyword>
<gene>
    <name evidence="3" type="ORF">GCM10017056_06620</name>
</gene>
<evidence type="ECO:0000256" key="1">
    <source>
        <dbReference type="ARBA" id="ARBA00006056"/>
    </source>
</evidence>
<evidence type="ECO:0000313" key="4">
    <source>
        <dbReference type="Proteomes" id="UP000626220"/>
    </source>
</evidence>
<name>A0A8J3GUT2_9RHOB</name>
<comment type="caution">
    <text evidence="3">The sequence shown here is derived from an EMBL/GenBank/DDBJ whole genome shotgun (WGS) entry which is preliminary data.</text>
</comment>
<dbReference type="InterPro" id="IPR043143">
    <property type="entry name" value="Mal/L-sulf/L-lact_DH-like_NADP"/>
</dbReference>
<dbReference type="GO" id="GO:0016491">
    <property type="term" value="F:oxidoreductase activity"/>
    <property type="evidence" value="ECO:0007669"/>
    <property type="project" value="UniProtKB-KW"/>
</dbReference>
<dbReference type="AlphaFoldDB" id="A0A8J3GUT2"/>
<proteinExistence type="inferred from homology"/>
<dbReference type="PANTHER" id="PTHR11091">
    <property type="entry name" value="OXIDOREDUCTASE-RELATED"/>
    <property type="match status" value="1"/>
</dbReference>